<comment type="similarity">
    <text evidence="2">Belongs to the CSC1 (TC 1.A.17) family.</text>
</comment>
<evidence type="ECO:0000259" key="9">
    <source>
        <dbReference type="Pfam" id="PF02714"/>
    </source>
</evidence>
<feature type="transmembrane region" description="Helical" evidence="8">
    <location>
        <begin position="133"/>
        <end position="151"/>
    </location>
</feature>
<dbReference type="PANTHER" id="PTHR13018:SF5">
    <property type="entry name" value="RE44586P"/>
    <property type="match status" value="1"/>
</dbReference>
<feature type="transmembrane region" description="Helical" evidence="8">
    <location>
        <begin position="744"/>
        <end position="766"/>
    </location>
</feature>
<comment type="subcellular location">
    <subcellularLocation>
        <location evidence="1">Membrane</location>
        <topology evidence="1">Multi-pass membrane protein</topology>
    </subcellularLocation>
</comment>
<evidence type="ECO:0000256" key="3">
    <source>
        <dbReference type="ARBA" id="ARBA00022448"/>
    </source>
</evidence>
<dbReference type="PANTHER" id="PTHR13018">
    <property type="entry name" value="PROBABLE MEMBRANE PROTEIN DUF221-RELATED"/>
    <property type="match status" value="1"/>
</dbReference>
<feature type="transmembrane region" description="Helical" evidence="8">
    <location>
        <begin position="590"/>
        <end position="613"/>
    </location>
</feature>
<feature type="domain" description="CSC1/OSCA1-like N-terminal transmembrane" evidence="10">
    <location>
        <begin position="34"/>
        <end position="147"/>
    </location>
</feature>
<dbReference type="Pfam" id="PF14703">
    <property type="entry name" value="PHM7_cyt"/>
    <property type="match status" value="1"/>
</dbReference>
<feature type="transmembrane region" description="Helical" evidence="8">
    <location>
        <begin position="821"/>
        <end position="845"/>
    </location>
</feature>
<dbReference type="EMBL" id="VSWD01000011">
    <property type="protein sequence ID" value="KAK3087398.1"/>
    <property type="molecule type" value="Genomic_DNA"/>
</dbReference>
<protein>
    <recommendedName>
        <fullName evidence="14">CSC1-like protein 2</fullName>
    </recommendedName>
</protein>
<evidence type="ECO:0000259" key="10">
    <source>
        <dbReference type="Pfam" id="PF13967"/>
    </source>
</evidence>
<evidence type="ECO:0000259" key="11">
    <source>
        <dbReference type="Pfam" id="PF14703"/>
    </source>
</evidence>
<evidence type="ECO:0000313" key="12">
    <source>
        <dbReference type="EMBL" id="KAK3087398.1"/>
    </source>
</evidence>
<feature type="transmembrane region" description="Helical" evidence="8">
    <location>
        <begin position="205"/>
        <end position="222"/>
    </location>
</feature>
<dbReference type="InterPro" id="IPR027815">
    <property type="entry name" value="CSC1/OSCA1-like_cyt"/>
</dbReference>
<feature type="transmembrane region" description="Helical" evidence="8">
    <location>
        <begin position="280"/>
        <end position="301"/>
    </location>
</feature>
<evidence type="ECO:0000256" key="6">
    <source>
        <dbReference type="ARBA" id="ARBA00023136"/>
    </source>
</evidence>
<keyword evidence="6 8" id="KW-0472">Membrane</keyword>
<dbReference type="GO" id="GO:0005227">
    <property type="term" value="F:calcium-activated cation channel activity"/>
    <property type="evidence" value="ECO:0007669"/>
    <property type="project" value="InterPro"/>
</dbReference>
<accession>A0AA88XTJ3</accession>
<proteinExistence type="inferred from homology"/>
<dbReference type="Proteomes" id="UP001186944">
    <property type="component" value="Unassembled WGS sequence"/>
</dbReference>
<evidence type="ECO:0000256" key="2">
    <source>
        <dbReference type="ARBA" id="ARBA00007779"/>
    </source>
</evidence>
<dbReference type="GO" id="GO:0005886">
    <property type="term" value="C:plasma membrane"/>
    <property type="evidence" value="ECO:0007669"/>
    <property type="project" value="TreeGrafter"/>
</dbReference>
<dbReference type="InterPro" id="IPR045122">
    <property type="entry name" value="Csc1-like"/>
</dbReference>
<reference evidence="12" key="1">
    <citation type="submission" date="2019-08" db="EMBL/GenBank/DDBJ databases">
        <title>The improved chromosome-level genome for the pearl oyster Pinctada fucata martensii using PacBio sequencing and Hi-C.</title>
        <authorList>
            <person name="Zheng Z."/>
        </authorList>
    </citation>
    <scope>NUCLEOTIDE SEQUENCE</scope>
    <source>
        <strain evidence="12">ZZ-2019</strain>
        <tissue evidence="12">Adductor muscle</tissue>
    </source>
</reference>
<feature type="transmembrane region" description="Helical" evidence="8">
    <location>
        <begin position="163"/>
        <end position="184"/>
    </location>
</feature>
<dbReference type="Pfam" id="PF02714">
    <property type="entry name" value="RSN1_7TM"/>
    <property type="match status" value="1"/>
</dbReference>
<sequence length="952" mass="108822">MGDADSGDSCGTFTFKNKTVFDPTNGTYEGIPFNLIINSCAFVFLIMLFAVLRKLAWDYGRIALVSRAEEKWTSLFYGEHDNKSQQMGSVESIDAHIHSQDKNICSWIPAFIRVKDNDILQKSGKDAIQYLSFQRYLIIYTVIITVLFTYRDNDILQKSGKDAIQYLSFQRYLIIYTVIITVLFTYRDNDILQKSGKDAIQYLSFQRYLIIYTVIITVLFTYRDNDILQKSGKDAIQYLSFHRYLIIHTVIITVLFTYRDNDILQKSGKDAIQYLSFQRYLIIYTVIITVLSIAIIVPVNFSGNNIGNATDFGHTTIGNLDPETPLLWIHSILAVFFLILLIALMRHFRLNLEFQEDEQVSRTLMITNIPTKYCYKNSIVQHFQEAYSGEVTVTDVQFAYNISKLVALDQKRKVAEEARNNSELEYDRTGVRPMMRPMFCGQCCCCCGVKEVDAMEHYAHLEQELTQQCEQEKVTAYQDPLGIAFVTFQNDVMAGRVRMDFRASCKGVNNPQNSSIDLDVTDWEVKYAPSPENIYWENLSKSPWKWRFQAVIINLFVIILLFFFTTPLIVLNNLNEINYLKPIEEHSPFLVDFLPTLLLWTFTALLPNVVYWSDQLIGHWTRTSEHHAIMVKTFVFLLLMVLILPSLGLTSAKALFEWFVLTRENSFRWKCIFVANHGAFFVNYVITAAFIGSALELLRFSELFMYGLRLSLAHSSAEKTAIRKSLVWEFMYGVQYAWTLCVFAVTMAYCLLCPLVTPFGLVYMCLKHLVDRYNIYFAYKPSKISKGIHKTAINFVTVSVILTQFNIVFFTALRSESVNPVFVFSSAVLFVTLVWFVGRVGFGWFKNLSLMDKIKYRPFGDDENASAAPEQSTTGAFVPSVLQDNRTSLETRPSSTGATFSGRGTTGSYGTLDSDRGGSSYDSGRGTAYQGTMGNTDSTNSEYDVPPGQHYQ</sequence>
<keyword evidence="13" id="KW-1185">Reference proteome</keyword>
<keyword evidence="4 8" id="KW-0812">Transmembrane</keyword>
<comment type="caution">
    <text evidence="12">The sequence shown here is derived from an EMBL/GenBank/DDBJ whole genome shotgun (WGS) entry which is preliminary data.</text>
</comment>
<name>A0AA88XTJ3_PINIB</name>
<feature type="transmembrane region" description="Helical" evidence="8">
    <location>
        <begin position="242"/>
        <end position="259"/>
    </location>
</feature>
<feature type="transmembrane region" description="Helical" evidence="8">
    <location>
        <begin position="326"/>
        <end position="345"/>
    </location>
</feature>
<feature type="transmembrane region" description="Helical" evidence="8">
    <location>
        <begin position="681"/>
        <end position="700"/>
    </location>
</feature>
<evidence type="ECO:0000256" key="8">
    <source>
        <dbReference type="SAM" id="Phobius"/>
    </source>
</evidence>
<feature type="compositionally biased region" description="Low complexity" evidence="7">
    <location>
        <begin position="917"/>
        <end position="926"/>
    </location>
</feature>
<keyword evidence="3" id="KW-0813">Transport</keyword>
<evidence type="ECO:0000256" key="1">
    <source>
        <dbReference type="ARBA" id="ARBA00004141"/>
    </source>
</evidence>
<feature type="transmembrane region" description="Helical" evidence="8">
    <location>
        <begin position="31"/>
        <end position="52"/>
    </location>
</feature>
<evidence type="ECO:0000313" key="13">
    <source>
        <dbReference type="Proteomes" id="UP001186944"/>
    </source>
</evidence>
<dbReference type="InterPro" id="IPR032880">
    <property type="entry name" value="CSC1/OSCA1-like_N"/>
</dbReference>
<feature type="domain" description="CSC1/OSCA1-like N-terminal transmembrane" evidence="10">
    <location>
        <begin position="252"/>
        <end position="344"/>
    </location>
</feature>
<feature type="compositionally biased region" description="Polar residues" evidence="7">
    <location>
        <begin position="888"/>
        <end position="911"/>
    </location>
</feature>
<evidence type="ECO:0000256" key="4">
    <source>
        <dbReference type="ARBA" id="ARBA00022692"/>
    </source>
</evidence>
<dbReference type="Pfam" id="PF13967">
    <property type="entry name" value="RSN1_TM"/>
    <property type="match status" value="2"/>
</dbReference>
<organism evidence="12 13">
    <name type="scientific">Pinctada imbricata</name>
    <name type="common">Atlantic pearl-oyster</name>
    <name type="synonym">Pinctada martensii</name>
    <dbReference type="NCBI Taxonomy" id="66713"/>
    <lineage>
        <taxon>Eukaryota</taxon>
        <taxon>Metazoa</taxon>
        <taxon>Spiralia</taxon>
        <taxon>Lophotrochozoa</taxon>
        <taxon>Mollusca</taxon>
        <taxon>Bivalvia</taxon>
        <taxon>Autobranchia</taxon>
        <taxon>Pteriomorphia</taxon>
        <taxon>Pterioida</taxon>
        <taxon>Pterioidea</taxon>
        <taxon>Pteriidae</taxon>
        <taxon>Pinctada</taxon>
    </lineage>
</organism>
<keyword evidence="5 8" id="KW-1133">Transmembrane helix</keyword>
<feature type="transmembrane region" description="Helical" evidence="8">
    <location>
        <begin position="551"/>
        <end position="570"/>
    </location>
</feature>
<gene>
    <name evidence="12" type="ORF">FSP39_005417</name>
</gene>
<dbReference type="AlphaFoldDB" id="A0AA88XTJ3"/>
<evidence type="ECO:0008006" key="14">
    <source>
        <dbReference type="Google" id="ProtNLM"/>
    </source>
</evidence>
<feature type="domain" description="CSC1/OSCA1-like 7TM region" evidence="9">
    <location>
        <begin position="550"/>
        <end position="805"/>
    </location>
</feature>
<feature type="region of interest" description="Disordered" evidence="7">
    <location>
        <begin position="888"/>
        <end position="952"/>
    </location>
</feature>
<feature type="transmembrane region" description="Helical" evidence="8">
    <location>
        <begin position="787"/>
        <end position="809"/>
    </location>
</feature>
<feature type="compositionally biased region" description="Polar residues" evidence="7">
    <location>
        <begin position="929"/>
        <end position="942"/>
    </location>
</feature>
<evidence type="ECO:0000256" key="7">
    <source>
        <dbReference type="SAM" id="MobiDB-lite"/>
    </source>
</evidence>
<dbReference type="InterPro" id="IPR003864">
    <property type="entry name" value="CSC1/OSCA1-like_7TM"/>
</dbReference>
<feature type="domain" description="CSC1/OSCA1-like cytosolic" evidence="11">
    <location>
        <begin position="361"/>
        <end position="538"/>
    </location>
</feature>
<evidence type="ECO:0000256" key="5">
    <source>
        <dbReference type="ARBA" id="ARBA00022989"/>
    </source>
</evidence>
<feature type="transmembrane region" description="Helical" evidence="8">
    <location>
        <begin position="634"/>
        <end position="661"/>
    </location>
</feature>